<feature type="transmembrane region" description="Helical" evidence="6">
    <location>
        <begin position="258"/>
        <end position="278"/>
    </location>
</feature>
<keyword evidence="3" id="KW-0496">Mitochondrion</keyword>
<keyword evidence="4 6" id="KW-1133">Transmembrane helix</keyword>
<keyword evidence="5 6" id="KW-0472">Membrane</keyword>
<dbReference type="EMBL" id="CAJPDR010000407">
    <property type="protein sequence ID" value="CAF9935428.1"/>
    <property type="molecule type" value="Genomic_DNA"/>
</dbReference>
<evidence type="ECO:0000256" key="3">
    <source>
        <dbReference type="ARBA" id="ARBA00022792"/>
    </source>
</evidence>
<feature type="transmembrane region" description="Helical" evidence="6">
    <location>
        <begin position="40"/>
        <end position="60"/>
    </location>
</feature>
<dbReference type="InterPro" id="IPR023395">
    <property type="entry name" value="MCP_dom_sf"/>
</dbReference>
<evidence type="ECO:0000256" key="6">
    <source>
        <dbReference type="SAM" id="Phobius"/>
    </source>
</evidence>
<evidence type="ECO:0000256" key="1">
    <source>
        <dbReference type="ARBA" id="ARBA00004370"/>
    </source>
</evidence>
<keyword evidence="3" id="KW-0999">Mitochondrion inner membrane</keyword>
<comment type="subcellular location">
    <subcellularLocation>
        <location evidence="1">Membrane</location>
    </subcellularLocation>
</comment>
<evidence type="ECO:0000256" key="2">
    <source>
        <dbReference type="ARBA" id="ARBA00022692"/>
    </source>
</evidence>
<feature type="transmembrane region" description="Helical" evidence="6">
    <location>
        <begin position="341"/>
        <end position="361"/>
    </location>
</feature>
<evidence type="ECO:0000313" key="8">
    <source>
        <dbReference type="Proteomes" id="UP000664203"/>
    </source>
</evidence>
<dbReference type="AlphaFoldDB" id="A0A8H3G996"/>
<gene>
    <name evidence="7" type="ORF">ALECFALPRED_006389</name>
</gene>
<organism evidence="7 8">
    <name type="scientific">Alectoria fallacina</name>
    <dbReference type="NCBI Taxonomy" id="1903189"/>
    <lineage>
        <taxon>Eukaryota</taxon>
        <taxon>Fungi</taxon>
        <taxon>Dikarya</taxon>
        <taxon>Ascomycota</taxon>
        <taxon>Pezizomycotina</taxon>
        <taxon>Lecanoromycetes</taxon>
        <taxon>OSLEUM clade</taxon>
        <taxon>Lecanoromycetidae</taxon>
        <taxon>Lecanorales</taxon>
        <taxon>Lecanorineae</taxon>
        <taxon>Parmeliaceae</taxon>
        <taxon>Alectoria</taxon>
    </lineage>
</organism>
<feature type="transmembrane region" description="Helical" evidence="6">
    <location>
        <begin position="170"/>
        <end position="192"/>
    </location>
</feature>
<reference evidence="7" key="1">
    <citation type="submission" date="2021-03" db="EMBL/GenBank/DDBJ databases">
        <authorList>
            <person name="Tagirdzhanova G."/>
        </authorList>
    </citation>
    <scope>NUCLEOTIDE SEQUENCE</scope>
</reference>
<proteinExistence type="predicted"/>
<sequence length="393" mass="43245">MTAGMAHHLVSRAIDVTQQHYNKGNDGEQPVYELPHGASILILATVVLFLATLSMISYTYGDVVATLTMIETPTATAFKTEFTDSDEIDAPLLSQDQKSEKAQVVESDLFLVKQKPITSKMRTTIKHLRAQAGPLARFRGLHVSIIYHLLHGGIVGFISSHVARHPLARPFIAVFASIALCRLQMTWTHIVISNPSSKSWFRRIPSRAAVRNILVPTAIFAVAEQATIYVPGALFVLVNQAYNNEEVHATAARTQNSALLLNFLIGLIGIGIFVSVVIPADVTLKRVQASMLPEEDESIVPFDRTFAGKVKPEILGGSGAVSMLDAWKTFDRSARIRLMKLYLKIFLVSFFTTVMFIMVLVGEVRLIMGDEFKGLAGKAHESLQQARAGNPMF</sequence>
<protein>
    <submittedName>
        <fullName evidence="7">Uncharacterized protein</fullName>
    </submittedName>
</protein>
<keyword evidence="2 6" id="KW-0812">Transmembrane</keyword>
<comment type="caution">
    <text evidence="7">The sequence shown here is derived from an EMBL/GenBank/DDBJ whole genome shotgun (WGS) entry which is preliminary data.</text>
</comment>
<dbReference type="GO" id="GO:0016020">
    <property type="term" value="C:membrane"/>
    <property type="evidence" value="ECO:0007669"/>
    <property type="project" value="UniProtKB-SubCell"/>
</dbReference>
<dbReference type="Proteomes" id="UP000664203">
    <property type="component" value="Unassembled WGS sequence"/>
</dbReference>
<keyword evidence="8" id="KW-1185">Reference proteome</keyword>
<evidence type="ECO:0000256" key="4">
    <source>
        <dbReference type="ARBA" id="ARBA00022989"/>
    </source>
</evidence>
<evidence type="ECO:0000313" key="7">
    <source>
        <dbReference type="EMBL" id="CAF9935428.1"/>
    </source>
</evidence>
<accession>A0A8H3G996</accession>
<name>A0A8H3G996_9LECA</name>
<feature type="transmembrane region" description="Helical" evidence="6">
    <location>
        <begin position="145"/>
        <end position="164"/>
    </location>
</feature>
<evidence type="ECO:0000256" key="5">
    <source>
        <dbReference type="ARBA" id="ARBA00023136"/>
    </source>
</evidence>
<dbReference type="OrthoDB" id="2896006at2759"/>
<feature type="transmembrane region" description="Helical" evidence="6">
    <location>
        <begin position="213"/>
        <end position="238"/>
    </location>
</feature>
<dbReference type="SUPFAM" id="SSF103506">
    <property type="entry name" value="Mitochondrial carrier"/>
    <property type="match status" value="1"/>
</dbReference>